<feature type="compositionally biased region" description="Basic and acidic residues" evidence="1">
    <location>
        <begin position="32"/>
        <end position="49"/>
    </location>
</feature>
<sequence>MLAQLDSFNKDSSTNKLKLSHDKGESTGVQLDDSKTQLPDKKLDLQTQD</sequence>
<dbReference type="Proteomes" id="UP000018745">
    <property type="component" value="Chromosome"/>
</dbReference>
<organism evidence="2 3">
    <name type="scientific">Mycoplasma ovis str. Michigan</name>
    <dbReference type="NCBI Taxonomy" id="1415773"/>
    <lineage>
        <taxon>Bacteria</taxon>
        <taxon>Bacillati</taxon>
        <taxon>Mycoplasmatota</taxon>
        <taxon>Mollicutes</taxon>
        <taxon>Mycoplasmataceae</taxon>
        <taxon>Mycoplasma</taxon>
    </lineage>
</organism>
<evidence type="ECO:0000313" key="3">
    <source>
        <dbReference type="Proteomes" id="UP000018745"/>
    </source>
</evidence>
<protein>
    <submittedName>
        <fullName evidence="2">Uncharacterized protein</fullName>
    </submittedName>
</protein>
<keyword evidence="3" id="KW-1185">Reference proteome</keyword>
<gene>
    <name evidence="2" type="ORF">OVS_02525</name>
</gene>
<name>A0ABM5P1V7_9MOLU</name>
<dbReference type="RefSeq" id="WP_024071277.1">
    <property type="nucleotide sequence ID" value="NC_023062.1"/>
</dbReference>
<reference evidence="2 3" key="1">
    <citation type="journal article" date="2014" name="Genome Announc.">
        <title>Complete Genome Sequence of Mycoplasma ovis Strain Michigan, a Hemoplasma of Sheep with Two Distinct 16S rRNA Genes.</title>
        <authorList>
            <person name="Deshuillers P.L."/>
            <person name="Santos A.P."/>
            <person name="do Nascimento N.C."/>
            <person name="Hampel J.A."/>
            <person name="Bergin I.L."/>
            <person name="Dyson M.C."/>
            <person name="Messick J.B."/>
        </authorList>
    </citation>
    <scope>NUCLEOTIDE SEQUENCE [LARGE SCALE GENOMIC DNA]</scope>
    <source>
        <strain evidence="2 3">Michigan</strain>
    </source>
</reference>
<evidence type="ECO:0000313" key="2">
    <source>
        <dbReference type="EMBL" id="AHC40343.1"/>
    </source>
</evidence>
<proteinExistence type="predicted"/>
<accession>A0ABM5P1V7</accession>
<evidence type="ECO:0000256" key="1">
    <source>
        <dbReference type="SAM" id="MobiDB-lite"/>
    </source>
</evidence>
<feature type="region of interest" description="Disordered" evidence="1">
    <location>
        <begin position="1"/>
        <end position="49"/>
    </location>
</feature>
<feature type="compositionally biased region" description="Polar residues" evidence="1">
    <location>
        <begin position="1"/>
        <end position="17"/>
    </location>
</feature>
<dbReference type="EMBL" id="CP006935">
    <property type="protein sequence ID" value="AHC40343.1"/>
    <property type="molecule type" value="Genomic_DNA"/>
</dbReference>